<comment type="caution">
    <text evidence="6">The sequence shown here is derived from an EMBL/GenBank/DDBJ whole genome shotgun (WGS) entry which is preliminary data.</text>
</comment>
<proteinExistence type="predicted"/>
<evidence type="ECO:0000259" key="5">
    <source>
        <dbReference type="PROSITE" id="PS50932"/>
    </source>
</evidence>
<evidence type="ECO:0000313" key="6">
    <source>
        <dbReference type="EMBL" id="MDB1839266.1"/>
    </source>
</evidence>
<dbReference type="GO" id="GO:0003700">
    <property type="term" value="F:DNA-binding transcription factor activity"/>
    <property type="evidence" value="ECO:0007669"/>
    <property type="project" value="TreeGrafter"/>
</dbReference>
<evidence type="ECO:0000256" key="1">
    <source>
        <dbReference type="ARBA" id="ARBA00022491"/>
    </source>
</evidence>
<dbReference type="GO" id="GO:0000976">
    <property type="term" value="F:transcription cis-regulatory region binding"/>
    <property type="evidence" value="ECO:0007669"/>
    <property type="project" value="TreeGrafter"/>
</dbReference>
<dbReference type="InterPro" id="IPR010982">
    <property type="entry name" value="Lambda_DNA-bd_dom_sf"/>
</dbReference>
<sequence length="342" mass="37499">MANKVTLKQIAQEVGLSPSSVSLVLNNRPCRISEENRKLIKEVAARNHYVPNQIARSLVMRESRTLGLIVPNIESRFFASLAGSLEKRCREDGYALFITSSGGSADDDLELLRQLVTRGVDGVFLVVGDEFSDDRALREEVSHLPIPAVMVDRAIEGLECDKVMFDHEMGGYMATRYLIEQGHRRIACLVNARRSNTGRKRLAGYERALREVGLPIDARLEFESEYYIPSAYEASEAVLATDATAVFASSDNIALGLLKRLHEMGKSIPGDISVVSYDNSAADVLFEPALTAIEQDPGVLAEHAFGCMSKRLAGRGGRRAEEVVLEPAVIVKGSVLELTECS</sequence>
<dbReference type="Proteomes" id="UP001212741">
    <property type="component" value="Unassembled WGS sequence"/>
</dbReference>
<accession>A0AAW6AM24</accession>
<dbReference type="Pfam" id="PF00356">
    <property type="entry name" value="LacI"/>
    <property type="match status" value="1"/>
</dbReference>
<dbReference type="SUPFAM" id="SSF53822">
    <property type="entry name" value="Periplasmic binding protein-like I"/>
    <property type="match status" value="1"/>
</dbReference>
<dbReference type="AlphaFoldDB" id="A0AAW6AM24"/>
<evidence type="ECO:0000256" key="2">
    <source>
        <dbReference type="ARBA" id="ARBA00023015"/>
    </source>
</evidence>
<dbReference type="SUPFAM" id="SSF47413">
    <property type="entry name" value="lambda repressor-like DNA-binding domains"/>
    <property type="match status" value="1"/>
</dbReference>
<dbReference type="Gene3D" id="1.10.260.40">
    <property type="entry name" value="lambda repressor-like DNA-binding domains"/>
    <property type="match status" value="1"/>
</dbReference>
<dbReference type="SMART" id="SM00354">
    <property type="entry name" value="HTH_LACI"/>
    <property type="match status" value="1"/>
</dbReference>
<dbReference type="InterPro" id="IPR046335">
    <property type="entry name" value="LacI/GalR-like_sensor"/>
</dbReference>
<keyword evidence="1" id="KW-0678">Repressor</keyword>
<dbReference type="EMBL" id="JAQLEC010000022">
    <property type="protein sequence ID" value="MDB1839266.1"/>
    <property type="molecule type" value="Genomic_DNA"/>
</dbReference>
<dbReference type="RefSeq" id="WP_195521890.1">
    <property type="nucleotide sequence ID" value="NZ_JADNPG010000051.1"/>
</dbReference>
<keyword evidence="3 6" id="KW-0238">DNA-binding</keyword>
<dbReference type="CDD" id="cd06267">
    <property type="entry name" value="PBP1_LacI_sugar_binding-like"/>
    <property type="match status" value="1"/>
</dbReference>
<evidence type="ECO:0000313" key="7">
    <source>
        <dbReference type="Proteomes" id="UP001212741"/>
    </source>
</evidence>
<dbReference type="PROSITE" id="PS50932">
    <property type="entry name" value="HTH_LACI_2"/>
    <property type="match status" value="1"/>
</dbReference>
<dbReference type="InterPro" id="IPR000843">
    <property type="entry name" value="HTH_LacI"/>
</dbReference>
<gene>
    <name evidence="6" type="ORF">PMW86_06650</name>
</gene>
<dbReference type="InterPro" id="IPR028082">
    <property type="entry name" value="Peripla_BP_I"/>
</dbReference>
<dbReference type="PANTHER" id="PTHR30146">
    <property type="entry name" value="LACI-RELATED TRANSCRIPTIONAL REPRESSOR"/>
    <property type="match status" value="1"/>
</dbReference>
<dbReference type="PANTHER" id="PTHR30146:SF148">
    <property type="entry name" value="HTH-TYPE TRANSCRIPTIONAL REPRESSOR PURR-RELATED"/>
    <property type="match status" value="1"/>
</dbReference>
<dbReference type="Pfam" id="PF13377">
    <property type="entry name" value="Peripla_BP_3"/>
    <property type="match status" value="1"/>
</dbReference>
<feature type="domain" description="HTH lacI-type" evidence="5">
    <location>
        <begin position="5"/>
        <end position="60"/>
    </location>
</feature>
<evidence type="ECO:0000256" key="3">
    <source>
        <dbReference type="ARBA" id="ARBA00023125"/>
    </source>
</evidence>
<dbReference type="Gene3D" id="3.40.50.2300">
    <property type="match status" value="2"/>
</dbReference>
<organism evidence="6 7">
    <name type="scientific">Collinsella aerofaciens</name>
    <dbReference type="NCBI Taxonomy" id="74426"/>
    <lineage>
        <taxon>Bacteria</taxon>
        <taxon>Bacillati</taxon>
        <taxon>Actinomycetota</taxon>
        <taxon>Coriobacteriia</taxon>
        <taxon>Coriobacteriales</taxon>
        <taxon>Coriobacteriaceae</taxon>
        <taxon>Collinsella</taxon>
    </lineage>
</organism>
<protein>
    <submittedName>
        <fullName evidence="6">LacI family DNA-binding transcriptional regulator</fullName>
    </submittedName>
</protein>
<keyword evidence="4" id="KW-0804">Transcription</keyword>
<evidence type="ECO:0000256" key="4">
    <source>
        <dbReference type="ARBA" id="ARBA00023163"/>
    </source>
</evidence>
<name>A0AAW6AM24_9ACTN</name>
<keyword evidence="2" id="KW-0805">Transcription regulation</keyword>
<reference evidence="6" key="1">
    <citation type="submission" date="2023-01" db="EMBL/GenBank/DDBJ databases">
        <title>Human gut microbiome strain richness.</title>
        <authorList>
            <person name="Chen-Liaw A."/>
        </authorList>
    </citation>
    <scope>NUCLEOTIDE SEQUENCE</scope>
    <source>
        <strain evidence="6">D54st1_D6_D54t1_190329</strain>
    </source>
</reference>